<name>L0JUS1_9EURY</name>
<protein>
    <submittedName>
        <fullName evidence="2">Uncharacterized protein</fullName>
    </submittedName>
</protein>
<dbReference type="Proteomes" id="UP000010878">
    <property type="component" value="Chromosome"/>
</dbReference>
<evidence type="ECO:0000256" key="1">
    <source>
        <dbReference type="SAM" id="Phobius"/>
    </source>
</evidence>
<organism evidence="2 3">
    <name type="scientific">Natronococcus occultus SP4</name>
    <dbReference type="NCBI Taxonomy" id="694430"/>
    <lineage>
        <taxon>Archaea</taxon>
        <taxon>Methanobacteriati</taxon>
        <taxon>Methanobacteriota</taxon>
        <taxon>Stenosarchaea group</taxon>
        <taxon>Halobacteria</taxon>
        <taxon>Halobacteriales</taxon>
        <taxon>Natrialbaceae</taxon>
        <taxon>Natronococcus</taxon>
    </lineage>
</organism>
<dbReference type="HOGENOM" id="CLU_217790_0_0_2"/>
<dbReference type="GeneID" id="80458423"/>
<dbReference type="eggNOG" id="arCOG10316">
    <property type="taxonomic scope" value="Archaea"/>
</dbReference>
<dbReference type="EMBL" id="CP003929">
    <property type="protein sequence ID" value="AGB36772.1"/>
    <property type="molecule type" value="Genomic_DNA"/>
</dbReference>
<sequence>MNELLAIVLEAETTLPMGIAGWGTLLVSLAVTVAWVAYLYR</sequence>
<reference evidence="2 3" key="1">
    <citation type="submission" date="2012-11" db="EMBL/GenBank/DDBJ databases">
        <title>FINISHED of Natronococcus occultus SP4, DSM 3396.</title>
        <authorList>
            <consortium name="DOE Joint Genome Institute"/>
            <person name="Eisen J."/>
            <person name="Huntemann M."/>
            <person name="Wei C.-L."/>
            <person name="Han J."/>
            <person name="Detter J.C."/>
            <person name="Han C."/>
            <person name="Tapia R."/>
            <person name="Chen A."/>
            <person name="Kyrpides N."/>
            <person name="Mavromatis K."/>
            <person name="Markowitz V."/>
            <person name="Szeto E."/>
            <person name="Ivanova N."/>
            <person name="Mikhailova N."/>
            <person name="Ovchinnikova G."/>
            <person name="Pagani I."/>
            <person name="Pati A."/>
            <person name="Goodwin L."/>
            <person name="Nordberg H.P."/>
            <person name="Cantor M.N."/>
            <person name="Hua S.X."/>
            <person name="Woyke T."/>
            <person name="Eisen J."/>
            <person name="Klenk H.-P."/>
            <person name="Klenk H.-P."/>
        </authorList>
    </citation>
    <scope>NUCLEOTIDE SEQUENCE [LARGE SCALE GENOMIC DNA]</scope>
    <source>
        <strain evidence="2 3">SP4</strain>
    </source>
</reference>
<dbReference type="RefSeq" id="WP_015320226.1">
    <property type="nucleotide sequence ID" value="NC_019974.1"/>
</dbReference>
<dbReference type="AlphaFoldDB" id="L0JUS1"/>
<accession>L0JUS1</accession>
<feature type="transmembrane region" description="Helical" evidence="1">
    <location>
        <begin position="20"/>
        <end position="40"/>
    </location>
</feature>
<gene>
    <name evidence="2" type="ORF">Natoc_0923</name>
</gene>
<evidence type="ECO:0000313" key="3">
    <source>
        <dbReference type="Proteomes" id="UP000010878"/>
    </source>
</evidence>
<keyword evidence="1" id="KW-1133">Transmembrane helix</keyword>
<evidence type="ECO:0000313" key="2">
    <source>
        <dbReference type="EMBL" id="AGB36772.1"/>
    </source>
</evidence>
<proteinExistence type="predicted"/>
<keyword evidence="1" id="KW-0812">Transmembrane</keyword>
<keyword evidence="3" id="KW-1185">Reference proteome</keyword>
<dbReference type="KEGG" id="nou:Natoc_0923"/>
<keyword evidence="1" id="KW-0472">Membrane</keyword>